<evidence type="ECO:0000256" key="1">
    <source>
        <dbReference type="SAM" id="MobiDB-lite"/>
    </source>
</evidence>
<keyword evidence="3" id="KW-1185">Reference proteome</keyword>
<reference evidence="2" key="1">
    <citation type="journal article" date="2022" name="bioRxiv">
        <title>Sequencing and chromosome-scale assembly of the giantPleurodeles waltlgenome.</title>
        <authorList>
            <person name="Brown T."/>
            <person name="Elewa A."/>
            <person name="Iarovenko S."/>
            <person name="Subramanian E."/>
            <person name="Araus A.J."/>
            <person name="Petzold A."/>
            <person name="Susuki M."/>
            <person name="Suzuki K.-i.T."/>
            <person name="Hayashi T."/>
            <person name="Toyoda A."/>
            <person name="Oliveira C."/>
            <person name="Osipova E."/>
            <person name="Leigh N.D."/>
            <person name="Simon A."/>
            <person name="Yun M.H."/>
        </authorList>
    </citation>
    <scope>NUCLEOTIDE SEQUENCE</scope>
    <source>
        <strain evidence="2">20211129_DDA</strain>
        <tissue evidence="2">Liver</tissue>
    </source>
</reference>
<dbReference type="Proteomes" id="UP001066276">
    <property type="component" value="Chromosome 11"/>
</dbReference>
<sequence>MGPPHTLEETVQQPITDFLNPTLQGIHVASSGAQEDQQPPGNVGCSVSWIAELDLGHRQHHSIPKPTDGGSEDDHWLHSPGRGALSDKENQRDQMAVAQSRTLLAVL</sequence>
<evidence type="ECO:0000313" key="2">
    <source>
        <dbReference type="EMBL" id="KAJ1094006.1"/>
    </source>
</evidence>
<protein>
    <submittedName>
        <fullName evidence="2">Uncharacterized protein</fullName>
    </submittedName>
</protein>
<accession>A0AAV7LR26</accession>
<evidence type="ECO:0000313" key="3">
    <source>
        <dbReference type="Proteomes" id="UP001066276"/>
    </source>
</evidence>
<gene>
    <name evidence="2" type="ORF">NDU88_007092</name>
</gene>
<name>A0AAV7LR26_PLEWA</name>
<feature type="region of interest" description="Disordered" evidence="1">
    <location>
        <begin position="58"/>
        <end position="96"/>
    </location>
</feature>
<dbReference type="EMBL" id="JANPWB010000015">
    <property type="protein sequence ID" value="KAJ1094006.1"/>
    <property type="molecule type" value="Genomic_DNA"/>
</dbReference>
<organism evidence="2 3">
    <name type="scientific">Pleurodeles waltl</name>
    <name type="common">Iberian ribbed newt</name>
    <dbReference type="NCBI Taxonomy" id="8319"/>
    <lineage>
        <taxon>Eukaryota</taxon>
        <taxon>Metazoa</taxon>
        <taxon>Chordata</taxon>
        <taxon>Craniata</taxon>
        <taxon>Vertebrata</taxon>
        <taxon>Euteleostomi</taxon>
        <taxon>Amphibia</taxon>
        <taxon>Batrachia</taxon>
        <taxon>Caudata</taxon>
        <taxon>Salamandroidea</taxon>
        <taxon>Salamandridae</taxon>
        <taxon>Pleurodelinae</taxon>
        <taxon>Pleurodeles</taxon>
    </lineage>
</organism>
<comment type="caution">
    <text evidence="2">The sequence shown here is derived from an EMBL/GenBank/DDBJ whole genome shotgun (WGS) entry which is preliminary data.</text>
</comment>
<proteinExistence type="predicted"/>
<dbReference type="AlphaFoldDB" id="A0AAV7LR26"/>